<evidence type="ECO:0000256" key="3">
    <source>
        <dbReference type="ARBA" id="ARBA00022552"/>
    </source>
</evidence>
<keyword evidence="9" id="KW-0699">rRNA-binding</keyword>
<feature type="active site" evidence="9">
    <location>
        <position position="53"/>
    </location>
</feature>
<feature type="active site" evidence="9">
    <location>
        <position position="125"/>
    </location>
</feature>
<dbReference type="GO" id="GO:0046872">
    <property type="term" value="F:metal ion binding"/>
    <property type="evidence" value="ECO:0007669"/>
    <property type="project" value="UniProtKB-KW"/>
</dbReference>
<dbReference type="HAMAP" id="MF_00104">
    <property type="entry name" value="RNase_III"/>
    <property type="match status" value="1"/>
</dbReference>
<dbReference type="OrthoDB" id="9805026at2"/>
<evidence type="ECO:0000256" key="5">
    <source>
        <dbReference type="ARBA" id="ARBA00022722"/>
    </source>
</evidence>
<dbReference type="NCBIfam" id="TIGR02191">
    <property type="entry name" value="RNaseIII"/>
    <property type="match status" value="1"/>
</dbReference>
<evidence type="ECO:0000256" key="7">
    <source>
        <dbReference type="ARBA" id="ARBA00022801"/>
    </source>
</evidence>
<dbReference type="InterPro" id="IPR000999">
    <property type="entry name" value="RNase_III_dom"/>
</dbReference>
<dbReference type="InterPro" id="IPR036389">
    <property type="entry name" value="RNase_III_sf"/>
</dbReference>
<evidence type="ECO:0000313" key="14">
    <source>
        <dbReference type="Proteomes" id="UP000033519"/>
    </source>
</evidence>
<keyword evidence="8 9" id="KW-0694">RNA-binding</keyword>
<dbReference type="PROSITE" id="PS50142">
    <property type="entry name" value="RNASE_3_2"/>
    <property type="match status" value="1"/>
</dbReference>
<name>A0A0F5PTP8_9HYPH</name>
<dbReference type="Proteomes" id="UP000033519">
    <property type="component" value="Unassembled WGS sequence"/>
</dbReference>
<feature type="domain" description="DRBM" evidence="10">
    <location>
        <begin position="161"/>
        <end position="225"/>
    </location>
</feature>
<dbReference type="FunFam" id="1.10.1520.10:FF:000001">
    <property type="entry name" value="Ribonuclease 3"/>
    <property type="match status" value="1"/>
</dbReference>
<dbReference type="GO" id="GO:0006397">
    <property type="term" value="P:mRNA processing"/>
    <property type="evidence" value="ECO:0007669"/>
    <property type="project" value="UniProtKB-UniRule"/>
</dbReference>
<comment type="catalytic activity">
    <reaction evidence="1 9">
        <text>Endonucleolytic cleavage to 5'-phosphomonoester.</text>
        <dbReference type="EC" id="3.1.26.3"/>
    </reaction>
</comment>
<dbReference type="PANTHER" id="PTHR11207">
    <property type="entry name" value="RIBONUCLEASE III"/>
    <property type="match status" value="1"/>
</dbReference>
<comment type="function">
    <text evidence="9">Digests double-stranded RNA. Involved in the processing of primary rRNA transcript to yield the immediate precursors to the large and small rRNAs (23S and 16S). Processes some mRNAs, and tRNAs when they are encoded in the rRNA operon. Processes pre-crRNA and tracrRNA of type II CRISPR loci if present in the organism.</text>
</comment>
<dbReference type="Gene3D" id="3.30.160.20">
    <property type="match status" value="1"/>
</dbReference>
<keyword evidence="7 9" id="KW-0378">Hydrolase</keyword>
<dbReference type="SMART" id="SM00358">
    <property type="entry name" value="DSRM"/>
    <property type="match status" value="1"/>
</dbReference>
<sequence>MSRGAHNTEKLQFRLGYKFADPDLLNRALTHSSAISPAKRIEKSYQRLEFLGDRVLGLVVADMLYRRYPKANEGELSRTLNTLVRKETCAIIARTLDLGQVMILGESEARTGGAEKEAILGDVTEAVIGAIYCDGGMAKAHEFVERMFEEFLADGSANKADAKTTLQEWAQARGLEPPTYTQTERRGPDHAPEFTITVTLGDYEPLSAIGPSKKIAEHKAAELFLIAQKVWQETDRHDK</sequence>
<dbReference type="CDD" id="cd00593">
    <property type="entry name" value="RIBOc"/>
    <property type="match status" value="1"/>
</dbReference>
<feature type="binding site" evidence="9">
    <location>
        <position position="122"/>
    </location>
    <ligand>
        <name>Mg(2+)</name>
        <dbReference type="ChEBI" id="CHEBI:18420"/>
    </ligand>
</feature>
<dbReference type="SUPFAM" id="SSF54768">
    <property type="entry name" value="dsRNA-binding domain-like"/>
    <property type="match status" value="1"/>
</dbReference>
<evidence type="ECO:0000256" key="2">
    <source>
        <dbReference type="ARBA" id="ARBA00010183"/>
    </source>
</evidence>
<dbReference type="InterPro" id="IPR014720">
    <property type="entry name" value="dsRBD_dom"/>
</dbReference>
<dbReference type="Proteomes" id="UP000182258">
    <property type="component" value="Unassembled WGS sequence"/>
</dbReference>
<keyword evidence="9" id="KW-0460">Magnesium</keyword>
<evidence type="ECO:0000259" key="11">
    <source>
        <dbReference type="PROSITE" id="PS50142"/>
    </source>
</evidence>
<dbReference type="GO" id="GO:0010468">
    <property type="term" value="P:regulation of gene expression"/>
    <property type="evidence" value="ECO:0007669"/>
    <property type="project" value="TreeGrafter"/>
</dbReference>
<keyword evidence="4 9" id="KW-0507">mRNA processing</keyword>
<dbReference type="AlphaFoldDB" id="A0A0F5PTP8"/>
<dbReference type="InterPro" id="IPR011907">
    <property type="entry name" value="RNase_III"/>
</dbReference>
<evidence type="ECO:0000256" key="1">
    <source>
        <dbReference type="ARBA" id="ARBA00000109"/>
    </source>
</evidence>
<evidence type="ECO:0000256" key="8">
    <source>
        <dbReference type="ARBA" id="ARBA00022884"/>
    </source>
</evidence>
<feature type="binding site" evidence="9">
    <location>
        <position position="49"/>
    </location>
    <ligand>
        <name>Mg(2+)</name>
        <dbReference type="ChEBI" id="CHEBI:18420"/>
    </ligand>
</feature>
<evidence type="ECO:0000259" key="10">
    <source>
        <dbReference type="PROSITE" id="PS50137"/>
    </source>
</evidence>
<dbReference type="PANTHER" id="PTHR11207:SF0">
    <property type="entry name" value="RIBONUCLEASE 3"/>
    <property type="match status" value="1"/>
</dbReference>
<evidence type="ECO:0000256" key="6">
    <source>
        <dbReference type="ARBA" id="ARBA00022759"/>
    </source>
</evidence>
<keyword evidence="3 9" id="KW-0698">rRNA processing</keyword>
<evidence type="ECO:0000256" key="4">
    <source>
        <dbReference type="ARBA" id="ARBA00022664"/>
    </source>
</evidence>
<comment type="cofactor">
    <cofactor evidence="9">
        <name>Mg(2+)</name>
        <dbReference type="ChEBI" id="CHEBI:18420"/>
    </cofactor>
</comment>
<comment type="subcellular location">
    <subcellularLocation>
        <location evidence="9">Cytoplasm</location>
    </subcellularLocation>
</comment>
<reference evidence="12 14" key="1">
    <citation type="submission" date="2015-03" db="EMBL/GenBank/DDBJ databases">
        <authorList>
            <person name="Lepp D."/>
            <person name="Hassan Y.I."/>
            <person name="Li X.-Z."/>
            <person name="Zhou T."/>
        </authorList>
    </citation>
    <scope>NUCLEOTIDE SEQUENCE [LARGE SCALE GENOMIC DNA]</scope>
    <source>
        <strain evidence="12 14">Cr7-05</strain>
    </source>
</reference>
<keyword evidence="9" id="KW-0819">tRNA processing</keyword>
<dbReference type="Pfam" id="PF14622">
    <property type="entry name" value="Ribonucleas_3_3"/>
    <property type="match status" value="1"/>
</dbReference>
<dbReference type="EMBL" id="LAPV01000147">
    <property type="protein sequence ID" value="KKC31995.1"/>
    <property type="molecule type" value="Genomic_DNA"/>
</dbReference>
<evidence type="ECO:0000313" key="13">
    <source>
        <dbReference type="EMBL" id="SFC75258.1"/>
    </source>
</evidence>
<accession>A0A0F5PTP8</accession>
<dbReference type="PROSITE" id="PS00517">
    <property type="entry name" value="RNASE_3_1"/>
    <property type="match status" value="1"/>
</dbReference>
<reference evidence="13 15" key="2">
    <citation type="submission" date="2016-10" db="EMBL/GenBank/DDBJ databases">
        <authorList>
            <person name="de Groot N.N."/>
        </authorList>
    </citation>
    <scope>NUCLEOTIDE SEQUENCE [LARGE SCALE GENOMIC DNA]</scope>
    <source>
        <strain evidence="13 15">CGMCC 1.10210</strain>
    </source>
</reference>
<feature type="domain" description="RNase III" evidence="11">
    <location>
        <begin position="8"/>
        <end position="136"/>
    </location>
</feature>
<dbReference type="GO" id="GO:0003725">
    <property type="term" value="F:double-stranded RNA binding"/>
    <property type="evidence" value="ECO:0007669"/>
    <property type="project" value="TreeGrafter"/>
</dbReference>
<dbReference type="GO" id="GO:0004525">
    <property type="term" value="F:ribonuclease III activity"/>
    <property type="evidence" value="ECO:0007669"/>
    <property type="project" value="UniProtKB-UniRule"/>
</dbReference>
<evidence type="ECO:0000313" key="15">
    <source>
        <dbReference type="Proteomes" id="UP000182258"/>
    </source>
</evidence>
<keyword evidence="9" id="KW-0963">Cytoplasm</keyword>
<keyword evidence="5 9" id="KW-0540">Nuclease</keyword>
<dbReference type="SMART" id="SM00535">
    <property type="entry name" value="RIBOc"/>
    <property type="match status" value="1"/>
</dbReference>
<feature type="binding site" evidence="9">
    <location>
        <position position="125"/>
    </location>
    <ligand>
        <name>Mg(2+)</name>
        <dbReference type="ChEBI" id="CHEBI:18420"/>
    </ligand>
</feature>
<keyword evidence="9" id="KW-0479">Metal-binding</keyword>
<dbReference type="PATRIC" id="fig|728005.3.peg.1550"/>
<proteinExistence type="inferred from homology"/>
<dbReference type="RefSeq" id="WP_046172117.1">
    <property type="nucleotide sequence ID" value="NZ_FOMB01000010.1"/>
</dbReference>
<dbReference type="EC" id="3.1.26.3" evidence="9"/>
<dbReference type="Pfam" id="PF00035">
    <property type="entry name" value="dsrm"/>
    <property type="match status" value="1"/>
</dbReference>
<gene>
    <name evidence="9" type="primary">rnc</name>
    <name evidence="13" type="ORF">SAMN04488059_110104</name>
    <name evidence="12" type="ORF">WH91_16695</name>
</gene>
<dbReference type="GO" id="GO:0008033">
    <property type="term" value="P:tRNA processing"/>
    <property type="evidence" value="ECO:0007669"/>
    <property type="project" value="UniProtKB-KW"/>
</dbReference>
<dbReference type="EMBL" id="FOMB01000010">
    <property type="protein sequence ID" value="SFC75258.1"/>
    <property type="molecule type" value="Genomic_DNA"/>
</dbReference>
<comment type="subunit">
    <text evidence="9">Homodimer.</text>
</comment>
<dbReference type="STRING" id="728005.SAMN04488059_110104"/>
<dbReference type="CDD" id="cd10845">
    <property type="entry name" value="DSRM_RNAse_III_family"/>
    <property type="match status" value="1"/>
</dbReference>
<protein>
    <recommendedName>
        <fullName evidence="9">Ribonuclease 3</fullName>
        <ecNumber evidence="9">3.1.26.3</ecNumber>
    </recommendedName>
    <alternativeName>
        <fullName evidence="9">Ribonuclease III</fullName>
        <shortName evidence="9">RNase III</shortName>
    </alternativeName>
</protein>
<keyword evidence="6 9" id="KW-0255">Endonuclease</keyword>
<organism evidence="13 15">
    <name type="scientific">Devosia psychrophila</name>
    <dbReference type="NCBI Taxonomy" id="728005"/>
    <lineage>
        <taxon>Bacteria</taxon>
        <taxon>Pseudomonadati</taxon>
        <taxon>Pseudomonadota</taxon>
        <taxon>Alphaproteobacteria</taxon>
        <taxon>Hyphomicrobiales</taxon>
        <taxon>Devosiaceae</taxon>
        <taxon>Devosia</taxon>
    </lineage>
</organism>
<dbReference type="PROSITE" id="PS50137">
    <property type="entry name" value="DS_RBD"/>
    <property type="match status" value="1"/>
</dbReference>
<comment type="similarity">
    <text evidence="2">Belongs to the ribonuclease III family.</text>
</comment>
<dbReference type="Gene3D" id="1.10.1520.10">
    <property type="entry name" value="Ribonuclease III domain"/>
    <property type="match status" value="1"/>
</dbReference>
<dbReference type="GO" id="GO:0006364">
    <property type="term" value="P:rRNA processing"/>
    <property type="evidence" value="ECO:0007669"/>
    <property type="project" value="UniProtKB-UniRule"/>
</dbReference>
<evidence type="ECO:0000313" key="12">
    <source>
        <dbReference type="EMBL" id="KKC31995.1"/>
    </source>
</evidence>
<keyword evidence="14" id="KW-1185">Reference proteome</keyword>
<dbReference type="SUPFAM" id="SSF69065">
    <property type="entry name" value="RNase III domain-like"/>
    <property type="match status" value="1"/>
</dbReference>
<evidence type="ECO:0000256" key="9">
    <source>
        <dbReference type="HAMAP-Rule" id="MF_00104"/>
    </source>
</evidence>
<dbReference type="GO" id="GO:0005737">
    <property type="term" value="C:cytoplasm"/>
    <property type="evidence" value="ECO:0007669"/>
    <property type="project" value="UniProtKB-SubCell"/>
</dbReference>
<dbReference type="GO" id="GO:0019843">
    <property type="term" value="F:rRNA binding"/>
    <property type="evidence" value="ECO:0007669"/>
    <property type="project" value="UniProtKB-KW"/>
</dbReference>